<keyword evidence="2" id="KW-1185">Reference proteome</keyword>
<evidence type="ECO:0000313" key="1">
    <source>
        <dbReference type="EMBL" id="TFK39143.1"/>
    </source>
</evidence>
<name>A0A5C3M305_9AGAR</name>
<organism evidence="1 2">
    <name type="scientific">Crucibulum laeve</name>
    <dbReference type="NCBI Taxonomy" id="68775"/>
    <lineage>
        <taxon>Eukaryota</taxon>
        <taxon>Fungi</taxon>
        <taxon>Dikarya</taxon>
        <taxon>Basidiomycota</taxon>
        <taxon>Agaricomycotina</taxon>
        <taxon>Agaricomycetes</taxon>
        <taxon>Agaricomycetidae</taxon>
        <taxon>Agaricales</taxon>
        <taxon>Agaricineae</taxon>
        <taxon>Nidulariaceae</taxon>
        <taxon>Crucibulum</taxon>
    </lineage>
</organism>
<evidence type="ECO:0000313" key="2">
    <source>
        <dbReference type="Proteomes" id="UP000308652"/>
    </source>
</evidence>
<dbReference type="AlphaFoldDB" id="A0A5C3M305"/>
<reference evidence="1 2" key="1">
    <citation type="journal article" date="2019" name="Nat. Ecol. Evol.">
        <title>Megaphylogeny resolves global patterns of mushroom evolution.</title>
        <authorList>
            <person name="Varga T."/>
            <person name="Krizsan K."/>
            <person name="Foldi C."/>
            <person name="Dima B."/>
            <person name="Sanchez-Garcia M."/>
            <person name="Sanchez-Ramirez S."/>
            <person name="Szollosi G.J."/>
            <person name="Szarkandi J.G."/>
            <person name="Papp V."/>
            <person name="Albert L."/>
            <person name="Andreopoulos W."/>
            <person name="Angelini C."/>
            <person name="Antonin V."/>
            <person name="Barry K.W."/>
            <person name="Bougher N.L."/>
            <person name="Buchanan P."/>
            <person name="Buyck B."/>
            <person name="Bense V."/>
            <person name="Catcheside P."/>
            <person name="Chovatia M."/>
            <person name="Cooper J."/>
            <person name="Damon W."/>
            <person name="Desjardin D."/>
            <person name="Finy P."/>
            <person name="Geml J."/>
            <person name="Haridas S."/>
            <person name="Hughes K."/>
            <person name="Justo A."/>
            <person name="Karasinski D."/>
            <person name="Kautmanova I."/>
            <person name="Kiss B."/>
            <person name="Kocsube S."/>
            <person name="Kotiranta H."/>
            <person name="LaButti K.M."/>
            <person name="Lechner B.E."/>
            <person name="Liimatainen K."/>
            <person name="Lipzen A."/>
            <person name="Lukacs Z."/>
            <person name="Mihaltcheva S."/>
            <person name="Morgado L.N."/>
            <person name="Niskanen T."/>
            <person name="Noordeloos M.E."/>
            <person name="Ohm R.A."/>
            <person name="Ortiz-Santana B."/>
            <person name="Ovrebo C."/>
            <person name="Racz N."/>
            <person name="Riley R."/>
            <person name="Savchenko A."/>
            <person name="Shiryaev A."/>
            <person name="Soop K."/>
            <person name="Spirin V."/>
            <person name="Szebenyi C."/>
            <person name="Tomsovsky M."/>
            <person name="Tulloss R.E."/>
            <person name="Uehling J."/>
            <person name="Grigoriev I.V."/>
            <person name="Vagvolgyi C."/>
            <person name="Papp T."/>
            <person name="Martin F.M."/>
            <person name="Miettinen O."/>
            <person name="Hibbett D.S."/>
            <person name="Nagy L.G."/>
        </authorList>
    </citation>
    <scope>NUCLEOTIDE SEQUENCE [LARGE SCALE GENOMIC DNA]</scope>
    <source>
        <strain evidence="1 2">CBS 166.37</strain>
    </source>
</reference>
<proteinExistence type="predicted"/>
<gene>
    <name evidence="1" type="ORF">BDQ12DRAFT_70508</name>
</gene>
<dbReference type="EMBL" id="ML213600">
    <property type="protein sequence ID" value="TFK39143.1"/>
    <property type="molecule type" value="Genomic_DNA"/>
</dbReference>
<accession>A0A5C3M305</accession>
<sequence>MYRPFPTAPSQQNIPITIERSTFPVFIIVIRLSGHMGDIRMVTLSNEGAAVSVNDILEEVRATIVGRRPALAPMAAMAQMGSIRLDERGRLVWSGFRDGIEGVWELSLV</sequence>
<protein>
    <submittedName>
        <fullName evidence="1">Uncharacterized protein</fullName>
    </submittedName>
</protein>
<dbReference type="Proteomes" id="UP000308652">
    <property type="component" value="Unassembled WGS sequence"/>
</dbReference>